<evidence type="ECO:0000313" key="2">
    <source>
        <dbReference type="Proteomes" id="UP000033103"/>
    </source>
</evidence>
<dbReference type="HOGENOM" id="CLU_1467282_0_0_0"/>
<accession>A0A0E3UTM2</accession>
<keyword evidence="2" id="KW-1185">Reference proteome</keyword>
<sequence>MASNFYPYLWYIYLKKIENIQYEGYIPYFELSLSGFNSGKDVAYVNLPMLNMYLDNEEYKALYDFYIKLLAYIRYSMMNNRLSLSRSDKNYIISKWKYKSRYIKDSMYVFFACLRNTFSSYMVYRKNNMFYIILDYNKDKNILDIMEEIIDNFLPIGIECKYFFNNFLFLDIEEFSFYERWISL</sequence>
<dbReference type="STRING" id="187101.VC03_01690"/>
<organism evidence="1 2">
    <name type="scientific">Sneathia vaginalis</name>
    <dbReference type="NCBI Taxonomy" id="187101"/>
    <lineage>
        <taxon>Bacteria</taxon>
        <taxon>Fusobacteriati</taxon>
        <taxon>Fusobacteriota</taxon>
        <taxon>Fusobacteriia</taxon>
        <taxon>Fusobacteriales</taxon>
        <taxon>Leptotrichiaceae</taxon>
        <taxon>Sneathia</taxon>
    </lineage>
</organism>
<dbReference type="OrthoDB" id="9833448at2"/>
<gene>
    <name evidence="1" type="ORF">VC03_01690</name>
</gene>
<dbReference type="EMBL" id="CP011280">
    <property type="protein sequence ID" value="AKC95279.1"/>
    <property type="molecule type" value="Genomic_DNA"/>
</dbReference>
<evidence type="ECO:0000313" key="1">
    <source>
        <dbReference type="EMBL" id="AKC95279.1"/>
    </source>
</evidence>
<reference evidence="1 2" key="1">
    <citation type="journal article" date="2012" name="BMC Genomics">
        <title>Genomic sequence analysis and characterization of Sneathia amnii sp. nov.</title>
        <authorList>
            <consortium name="Vaginal Microbiome Consortium (additional members)"/>
            <person name="Harwich M.D.Jr."/>
            <person name="Serrano M.G."/>
            <person name="Fettweis J.M."/>
            <person name="Alves J.M."/>
            <person name="Reimers M.A."/>
            <person name="Buck G.A."/>
            <person name="Jefferson K.K."/>
        </authorList>
    </citation>
    <scope>NUCLEOTIDE SEQUENCE [LARGE SCALE GENOMIC DNA]</scope>
    <source>
        <strain evidence="1 2">SN35</strain>
    </source>
</reference>
<dbReference type="KEGG" id="sns:VC03_01690"/>
<protein>
    <submittedName>
        <fullName evidence="1">Uncharacterized protein</fullName>
    </submittedName>
</protein>
<dbReference type="RefSeq" id="WP_046328385.1">
    <property type="nucleotide sequence ID" value="NZ_CP011280.1"/>
</dbReference>
<name>A0A0E3UTM2_9FUSO</name>
<dbReference type="AlphaFoldDB" id="A0A0E3UTM2"/>
<dbReference type="PATRIC" id="fig|1069640.6.peg.320"/>
<dbReference type="Proteomes" id="UP000033103">
    <property type="component" value="Chromosome"/>
</dbReference>
<proteinExistence type="predicted"/>